<gene>
    <name evidence="1" type="ORF">GN277_15535</name>
</gene>
<dbReference type="Gene3D" id="3.90.1010.20">
    <property type="match status" value="1"/>
</dbReference>
<accession>A0A7X3MHW7</accession>
<keyword evidence="2" id="KW-1185">Reference proteome</keyword>
<organism evidence="1 2">
    <name type="scientific">Sporofaciens musculi</name>
    <dbReference type="NCBI Taxonomy" id="2681861"/>
    <lineage>
        <taxon>Bacteria</taxon>
        <taxon>Bacillati</taxon>
        <taxon>Bacillota</taxon>
        <taxon>Clostridia</taxon>
        <taxon>Lachnospirales</taxon>
        <taxon>Lachnospiraceae</taxon>
        <taxon>Sporofaciens</taxon>
    </lineage>
</organism>
<protein>
    <submittedName>
        <fullName evidence="1">FMN-binding protein</fullName>
    </submittedName>
</protein>
<evidence type="ECO:0000313" key="2">
    <source>
        <dbReference type="Proteomes" id="UP000460412"/>
    </source>
</evidence>
<dbReference type="AlphaFoldDB" id="A0A7X3MHW7"/>
<dbReference type="Proteomes" id="UP000460412">
    <property type="component" value="Unassembled WGS sequence"/>
</dbReference>
<evidence type="ECO:0000313" key="1">
    <source>
        <dbReference type="EMBL" id="MXP76743.1"/>
    </source>
</evidence>
<name>A0A7X3MHW7_9FIRM</name>
<dbReference type="EMBL" id="WUQX01000001">
    <property type="protein sequence ID" value="MXP76743.1"/>
    <property type="molecule type" value="Genomic_DNA"/>
</dbReference>
<reference evidence="1 2" key="1">
    <citation type="submission" date="2019-12" db="EMBL/GenBank/DDBJ databases">
        <title>Sporaefaciens musculi gen. nov., sp. nov., a novel bacterium isolated from the caecum of an obese mouse.</title>
        <authorList>
            <person name="Rasmussen T.S."/>
            <person name="Streidl T."/>
            <person name="Hitch T.C.A."/>
            <person name="Wortmann E."/>
            <person name="Deptula P."/>
            <person name="Hansen M."/>
            <person name="Nielsen D.S."/>
            <person name="Clavel T."/>
            <person name="Vogensen F.K."/>
        </authorList>
    </citation>
    <scope>NUCLEOTIDE SEQUENCE [LARGE SCALE GENOMIC DNA]</scope>
    <source>
        <strain evidence="1 2">WCA-9-b2</strain>
    </source>
</reference>
<proteinExistence type="predicted"/>
<comment type="caution">
    <text evidence="1">The sequence shown here is derived from an EMBL/GenBank/DDBJ whole genome shotgun (WGS) entry which is preliminary data.</text>
</comment>
<sequence>MVLLFCMCMGILAVSCKKEEGLKDGYYTAEMSDYSHGWKEYVTICVMENKIVSVEYNAENASGFIKSWDIAYMKNMNGITGTYPNKYTREYAAQLLENQGNGDIDAVSGASTSGKNFVRLASAVLERAQNGDPTVAIVESEKEE</sequence>